<reference evidence="10" key="1">
    <citation type="submission" date="2022-03" db="EMBL/GenBank/DDBJ databases">
        <authorList>
            <person name="Legras J.-L."/>
            <person name="Devillers H."/>
            <person name="Grondin C."/>
        </authorList>
    </citation>
    <scope>NUCLEOTIDE SEQUENCE</scope>
    <source>
        <strain evidence="10">CLIB 1423</strain>
    </source>
</reference>
<comment type="similarity">
    <text evidence="2">Belongs to the glycosyl hydrolase 38 family.</text>
</comment>
<sequence length="1145" mass="131056">MDSYFGDVPSGKEYPKYSLQPNFKPVDHLFEERLRQFIDRGGKYRDLNLPHFWDKGRLDTNTEWVNLKVFKVPDDVDGKTQRPLFKDLDFKNLPWEDTNKGNSFGPSWKTFWFKIEWEIPGDWLESGQEIHFEWDGDNEGLIYNKHGLPLQAFTGGDERSTFRLPKEYTIAGKQTFYLEAACNGMFGIGDQGNLDPNRYFYLSRCELVRPNLTARKLFYDFWIISDAAREFPSDSWQKWQAQTICNDIMDIFDPEDVKTLDKCRELAKGYLGKDIDSDAVFHVKPPLNRIEVFGVGNCHIDTAWLWPFAETKRKIVRSWTTQIKIADEYPEYVFVASQMQQFKWLKKYHPETLKLVHEKFATNQFLPIGGSWVENDTNLPDGESLIRQFLLGQNFQLNEFGVKADIFWLPDTFGYSSQIPQICQIVGINKFVTQKLSWNNINQFPLSTFNWVGIDGSQVLVHMPPANTYTADANFGDVVRSQHQHKNMRDVPAGLLLYGKGDGGGGPTEDMLEKLRRCRGVANTSGLMPTLQLGVTPDDFFDHIMEKSKHGLTLPSWVGEIYLEFHRGTYTTQADIKKYMRRGEAKLHDLEWIATLLSLTKGKDYSYPKKELQALWEDLCLCQFHDVLPGSCIGMVYYEEAKPMLRRLLKKVDKLIQEGLDLLNKKKRKNVLKLWDVGFANTLPWARHEIVKVDISSNEKANIETARGNSKAIQYSTKDQEVAYVSVNSHAREDETNVNNFDDILYKASVIAEEDGSYILSNELIKATISKHGIITSLYDTVNKREVIDTRQTRQTSKEDGTTTIGGNQFLIFDDEPLNFPAWDTELYSLNKFKFLTDGEVSILESGPLKSSLLVKHSISDKSSIETEISIEGITGASDVVQNNYIKFSSDVKWHETYKFLKVQFPTTIHTAQQANYETQFGITQRPTHFNTSWDVAKFEVCHHKFMDLSEFNYGVSIINDSKYGGAIHGNLIRLSLLRSPKAPDEKADMGDHHFEYAIYPHKNTLGPDTVRLGYNFNHNIHSKDLTKAPVHDIQKFGDLVGIESESKSLILSQIKRGEYDEDLVIYPNLAIQNKGKKSFITRVYESLGGSSSGTLKVNLNELPVSKVYKVNGLEEEIEEVDISKDGEVSISLQGFEIATYKFVI</sequence>
<dbReference type="InterPro" id="IPR028995">
    <property type="entry name" value="Glyco_hydro_57/38_cen_sf"/>
</dbReference>
<dbReference type="SUPFAM" id="SSF88688">
    <property type="entry name" value="Families 57/38 glycoside transferase middle domain"/>
    <property type="match status" value="1"/>
</dbReference>
<dbReference type="Pfam" id="PF22907">
    <property type="entry name" value="Ams1-like_1st"/>
    <property type="match status" value="1"/>
</dbReference>
<keyword evidence="6" id="KW-0326">Glycosidase</keyword>
<dbReference type="InterPro" id="IPR041147">
    <property type="entry name" value="GH38_C"/>
</dbReference>
<dbReference type="InterPro" id="IPR000602">
    <property type="entry name" value="Glyco_hydro_38_N"/>
</dbReference>
<feature type="domain" description="Glycoside hydrolase family 38 central" evidence="9">
    <location>
        <begin position="564"/>
        <end position="644"/>
    </location>
</feature>
<dbReference type="GO" id="GO:0004559">
    <property type="term" value="F:alpha-mannosidase activity"/>
    <property type="evidence" value="ECO:0007669"/>
    <property type="project" value="UniProtKB-EC"/>
</dbReference>
<evidence type="ECO:0000256" key="2">
    <source>
        <dbReference type="ARBA" id="ARBA00009792"/>
    </source>
</evidence>
<evidence type="ECO:0000256" key="8">
    <source>
        <dbReference type="ARBA" id="ARBA00071615"/>
    </source>
</evidence>
<dbReference type="FunFam" id="1.20.1270.50:FF:000004">
    <property type="entry name" value="alpha-mannosidase 2C1 isoform X1"/>
    <property type="match status" value="1"/>
</dbReference>
<evidence type="ECO:0000256" key="3">
    <source>
        <dbReference type="ARBA" id="ARBA00012752"/>
    </source>
</evidence>
<evidence type="ECO:0000313" key="10">
    <source>
        <dbReference type="EMBL" id="CAH2355729.1"/>
    </source>
</evidence>
<evidence type="ECO:0000256" key="7">
    <source>
        <dbReference type="ARBA" id="ARBA00054985"/>
    </source>
</evidence>
<dbReference type="Pfam" id="PF17677">
    <property type="entry name" value="Glyco_hydro38C2"/>
    <property type="match status" value="1"/>
</dbReference>
<name>A0A9P0QWR2_9ASCO</name>
<dbReference type="AlphaFoldDB" id="A0A9P0QWR2"/>
<organism evidence="10 11">
    <name type="scientific">[Candida] railenensis</name>
    <dbReference type="NCBI Taxonomy" id="45579"/>
    <lineage>
        <taxon>Eukaryota</taxon>
        <taxon>Fungi</taxon>
        <taxon>Dikarya</taxon>
        <taxon>Ascomycota</taxon>
        <taxon>Saccharomycotina</taxon>
        <taxon>Pichiomycetes</taxon>
        <taxon>Debaryomycetaceae</taxon>
        <taxon>Kurtzmaniella</taxon>
    </lineage>
</organism>
<evidence type="ECO:0000256" key="6">
    <source>
        <dbReference type="ARBA" id="ARBA00023295"/>
    </source>
</evidence>
<dbReference type="InterPro" id="IPR011330">
    <property type="entry name" value="Glyco_hydro/deAcase_b/a-brl"/>
</dbReference>
<comment type="caution">
    <text evidence="10">The sequence shown here is derived from an EMBL/GenBank/DDBJ whole genome shotgun (WGS) entry which is preliminary data.</text>
</comment>
<comment type="function">
    <text evidence="7">Degrades free oligosaccharides in the vacuole.</text>
</comment>
<dbReference type="SMART" id="SM00872">
    <property type="entry name" value="Alpha-mann_mid"/>
    <property type="match status" value="1"/>
</dbReference>
<dbReference type="GO" id="GO:0009313">
    <property type="term" value="P:oligosaccharide catabolic process"/>
    <property type="evidence" value="ECO:0007669"/>
    <property type="project" value="TreeGrafter"/>
</dbReference>
<dbReference type="Gene3D" id="1.20.1270.50">
    <property type="entry name" value="Glycoside hydrolase family 38, central domain"/>
    <property type="match status" value="1"/>
</dbReference>
<dbReference type="Pfam" id="PF09261">
    <property type="entry name" value="Alpha-mann_mid"/>
    <property type="match status" value="1"/>
</dbReference>
<dbReference type="PANTHER" id="PTHR46017:SF1">
    <property type="entry name" value="ALPHA-MANNOSIDASE 2C1"/>
    <property type="match status" value="1"/>
</dbReference>
<proteinExistence type="inferred from homology"/>
<dbReference type="InterPro" id="IPR015341">
    <property type="entry name" value="Glyco_hydro_38_cen"/>
</dbReference>
<evidence type="ECO:0000259" key="9">
    <source>
        <dbReference type="SMART" id="SM00872"/>
    </source>
</evidence>
<dbReference type="PANTHER" id="PTHR46017">
    <property type="entry name" value="ALPHA-MANNOSIDASE 2C1"/>
    <property type="match status" value="1"/>
</dbReference>
<comment type="catalytic activity">
    <reaction evidence="1">
        <text>Hydrolysis of terminal, non-reducing alpha-D-mannose residues in alpha-D-mannosides.</text>
        <dbReference type="EC" id="3.2.1.24"/>
    </reaction>
</comment>
<dbReference type="InterPro" id="IPR011013">
    <property type="entry name" value="Gal_mutarotase_sf_dom"/>
</dbReference>
<evidence type="ECO:0000256" key="4">
    <source>
        <dbReference type="ARBA" id="ARBA00022723"/>
    </source>
</evidence>
<accession>A0A9P0QWR2</accession>
<dbReference type="Pfam" id="PF07748">
    <property type="entry name" value="Glyco_hydro_38C"/>
    <property type="match status" value="1"/>
</dbReference>
<dbReference type="EC" id="3.2.1.24" evidence="3"/>
<evidence type="ECO:0000256" key="1">
    <source>
        <dbReference type="ARBA" id="ARBA00000365"/>
    </source>
</evidence>
<dbReference type="SUPFAM" id="SSF88713">
    <property type="entry name" value="Glycoside hydrolase/deacetylase"/>
    <property type="match status" value="1"/>
</dbReference>
<dbReference type="SUPFAM" id="SSF74650">
    <property type="entry name" value="Galactose mutarotase-like"/>
    <property type="match status" value="1"/>
</dbReference>
<dbReference type="GO" id="GO:0000329">
    <property type="term" value="C:fungal-type vacuole membrane"/>
    <property type="evidence" value="ECO:0007669"/>
    <property type="project" value="TreeGrafter"/>
</dbReference>
<dbReference type="Proteomes" id="UP000837801">
    <property type="component" value="Unassembled WGS sequence"/>
</dbReference>
<protein>
    <recommendedName>
        <fullName evidence="8">Alpha-mannosidase</fullName>
        <ecNumber evidence="3">3.2.1.24</ecNumber>
    </recommendedName>
</protein>
<keyword evidence="11" id="KW-1185">Reference proteome</keyword>
<keyword evidence="4" id="KW-0479">Metal-binding</keyword>
<dbReference type="Gene3D" id="2.70.98.30">
    <property type="entry name" value="Golgi alpha-mannosidase II, domain 4"/>
    <property type="match status" value="1"/>
</dbReference>
<dbReference type="InterPro" id="IPR011682">
    <property type="entry name" value="Glyco_hydro_38_C"/>
</dbReference>
<dbReference type="GO" id="GO:0006013">
    <property type="term" value="P:mannose metabolic process"/>
    <property type="evidence" value="ECO:0007669"/>
    <property type="project" value="InterPro"/>
</dbReference>
<keyword evidence="5" id="KW-0378">Hydrolase</keyword>
<dbReference type="Gene3D" id="3.20.110.10">
    <property type="entry name" value="Glycoside hydrolase 38, N terminal domain"/>
    <property type="match status" value="1"/>
</dbReference>
<dbReference type="GO" id="GO:0030246">
    <property type="term" value="F:carbohydrate binding"/>
    <property type="evidence" value="ECO:0007669"/>
    <property type="project" value="InterPro"/>
</dbReference>
<dbReference type="InterPro" id="IPR054723">
    <property type="entry name" value="Ams1-like_N"/>
</dbReference>
<dbReference type="OrthoDB" id="10261055at2759"/>
<dbReference type="EMBL" id="CAKXYY010000032">
    <property type="protein sequence ID" value="CAH2355729.1"/>
    <property type="molecule type" value="Genomic_DNA"/>
</dbReference>
<evidence type="ECO:0000256" key="5">
    <source>
        <dbReference type="ARBA" id="ARBA00022801"/>
    </source>
</evidence>
<evidence type="ECO:0000313" key="11">
    <source>
        <dbReference type="Proteomes" id="UP000837801"/>
    </source>
</evidence>
<dbReference type="Pfam" id="PF01074">
    <property type="entry name" value="Glyco_hydro_38N"/>
    <property type="match status" value="1"/>
</dbReference>
<dbReference type="GO" id="GO:0046872">
    <property type="term" value="F:metal ion binding"/>
    <property type="evidence" value="ECO:0007669"/>
    <property type="project" value="UniProtKB-KW"/>
</dbReference>
<dbReference type="InterPro" id="IPR037094">
    <property type="entry name" value="Glyco_hydro_38_cen_sf"/>
</dbReference>
<gene>
    <name evidence="10" type="ORF">CLIB1423_32S00694</name>
</gene>
<dbReference type="FunFam" id="2.70.98.30:FF:000001">
    <property type="entry name" value="alpha-mannosidase 2C1 isoform X2"/>
    <property type="match status" value="1"/>
</dbReference>
<dbReference type="FunFam" id="3.20.110.10:FF:000002">
    <property type="entry name" value="alpha-mannosidase 2C1 isoform X1"/>
    <property type="match status" value="1"/>
</dbReference>
<dbReference type="InterPro" id="IPR027291">
    <property type="entry name" value="Glyco_hydro_38_N_sf"/>
</dbReference>